<gene>
    <name evidence="2" type="ORF">U9M48_022941</name>
</gene>
<feature type="region of interest" description="Disordered" evidence="1">
    <location>
        <begin position="71"/>
        <end position="92"/>
    </location>
</feature>
<accession>A0AAQ3TKL6</accession>
<evidence type="ECO:0000313" key="2">
    <source>
        <dbReference type="EMBL" id="WVZ74808.1"/>
    </source>
</evidence>
<feature type="region of interest" description="Disordered" evidence="1">
    <location>
        <begin position="1"/>
        <end position="24"/>
    </location>
</feature>
<evidence type="ECO:0000256" key="1">
    <source>
        <dbReference type="SAM" id="MobiDB-lite"/>
    </source>
</evidence>
<organism evidence="2 3">
    <name type="scientific">Paspalum notatum var. saurae</name>
    <dbReference type="NCBI Taxonomy" id="547442"/>
    <lineage>
        <taxon>Eukaryota</taxon>
        <taxon>Viridiplantae</taxon>
        <taxon>Streptophyta</taxon>
        <taxon>Embryophyta</taxon>
        <taxon>Tracheophyta</taxon>
        <taxon>Spermatophyta</taxon>
        <taxon>Magnoliopsida</taxon>
        <taxon>Liliopsida</taxon>
        <taxon>Poales</taxon>
        <taxon>Poaceae</taxon>
        <taxon>PACMAD clade</taxon>
        <taxon>Panicoideae</taxon>
        <taxon>Andropogonodae</taxon>
        <taxon>Paspaleae</taxon>
        <taxon>Paspalinae</taxon>
        <taxon>Paspalum</taxon>
    </lineage>
</organism>
<proteinExistence type="predicted"/>
<protein>
    <submittedName>
        <fullName evidence="2">Uncharacterized protein</fullName>
    </submittedName>
</protein>
<keyword evidence="3" id="KW-1185">Reference proteome</keyword>
<dbReference type="Proteomes" id="UP001341281">
    <property type="component" value="Chromosome 05"/>
</dbReference>
<dbReference type="AlphaFoldDB" id="A0AAQ3TKL6"/>
<dbReference type="EMBL" id="CP144749">
    <property type="protein sequence ID" value="WVZ74808.1"/>
    <property type="molecule type" value="Genomic_DNA"/>
</dbReference>
<reference evidence="2 3" key="1">
    <citation type="submission" date="2024-02" db="EMBL/GenBank/DDBJ databases">
        <title>High-quality chromosome-scale genome assembly of Pensacola bahiagrass (Paspalum notatum Flugge var. saurae).</title>
        <authorList>
            <person name="Vega J.M."/>
            <person name="Podio M."/>
            <person name="Orjuela J."/>
            <person name="Siena L.A."/>
            <person name="Pessino S.C."/>
            <person name="Combes M.C."/>
            <person name="Mariac C."/>
            <person name="Albertini E."/>
            <person name="Pupilli F."/>
            <person name="Ortiz J.P.A."/>
            <person name="Leblanc O."/>
        </authorList>
    </citation>
    <scope>NUCLEOTIDE SEQUENCE [LARGE SCALE GENOMIC DNA]</scope>
    <source>
        <strain evidence="2">R1</strain>
        <tissue evidence="2">Leaf</tissue>
    </source>
</reference>
<evidence type="ECO:0000313" key="3">
    <source>
        <dbReference type="Proteomes" id="UP001341281"/>
    </source>
</evidence>
<name>A0AAQ3TKL6_PASNO</name>
<sequence>MRRGGRRAGQGGAPTGGEEQSDQNSEQHMFLGAAYLQHSVIPVGRLRSFVGDSPNFGGVIRLLVSHIAVSRDDTAPSPNGRSTPASSSSLSCSRSFAQSSRSDSSASALCSATVSVASLDPLALTITVEHAVAVQVVKGEEQLREPSADPLAIASRTRTEAGRGTVAIHEISTFSGIQVLVTAHPCMSIRVLLSRTPYRSALNGTARRLNYIIACLEASDLVVAFLAENDVMNKFAPESQIL</sequence>